<keyword evidence="5" id="KW-1185">Reference proteome</keyword>
<dbReference type="InterPro" id="IPR001623">
    <property type="entry name" value="DnaJ_domain"/>
</dbReference>
<dbReference type="CDD" id="cd06257">
    <property type="entry name" value="DnaJ"/>
    <property type="match status" value="1"/>
</dbReference>
<dbReference type="SUPFAM" id="SSF46565">
    <property type="entry name" value="Chaperone J-domain"/>
    <property type="match status" value="1"/>
</dbReference>
<dbReference type="EMBL" id="JBJUIK010000006">
    <property type="protein sequence ID" value="KAL3525362.1"/>
    <property type="molecule type" value="Genomic_DNA"/>
</dbReference>
<evidence type="ECO:0000313" key="4">
    <source>
        <dbReference type="EMBL" id="KAL3525362.1"/>
    </source>
</evidence>
<comment type="caution">
    <text evidence="4">The sequence shown here is derived from an EMBL/GenBank/DDBJ whole genome shotgun (WGS) entry which is preliminary data.</text>
</comment>
<organism evidence="4 5">
    <name type="scientific">Cinchona calisaya</name>
    <dbReference type="NCBI Taxonomy" id="153742"/>
    <lineage>
        <taxon>Eukaryota</taxon>
        <taxon>Viridiplantae</taxon>
        <taxon>Streptophyta</taxon>
        <taxon>Embryophyta</taxon>
        <taxon>Tracheophyta</taxon>
        <taxon>Spermatophyta</taxon>
        <taxon>Magnoliopsida</taxon>
        <taxon>eudicotyledons</taxon>
        <taxon>Gunneridae</taxon>
        <taxon>Pentapetalae</taxon>
        <taxon>asterids</taxon>
        <taxon>lamiids</taxon>
        <taxon>Gentianales</taxon>
        <taxon>Rubiaceae</taxon>
        <taxon>Cinchonoideae</taxon>
        <taxon>Cinchoneae</taxon>
        <taxon>Cinchona</taxon>
    </lineage>
</organism>
<dbReference type="InterPro" id="IPR036869">
    <property type="entry name" value="J_dom_sf"/>
</dbReference>
<gene>
    <name evidence="4" type="ORF">ACH5RR_013734</name>
</gene>
<protein>
    <recommendedName>
        <fullName evidence="6">J domain-containing protein</fullName>
    </recommendedName>
</protein>
<dbReference type="FunFam" id="1.10.287.110:FF:000009">
    <property type="entry name" value="Auxilin-related protein 1"/>
    <property type="match status" value="1"/>
</dbReference>
<dbReference type="Proteomes" id="UP001630127">
    <property type="component" value="Unassembled WGS sequence"/>
</dbReference>
<name>A0ABD3A4J2_9GENT</name>
<accession>A0ABD3A4J2</accession>
<feature type="region of interest" description="Disordered" evidence="3">
    <location>
        <begin position="73"/>
        <end position="93"/>
    </location>
</feature>
<reference evidence="4 5" key="1">
    <citation type="submission" date="2024-11" db="EMBL/GenBank/DDBJ databases">
        <title>A near-complete genome assembly of Cinchona calisaya.</title>
        <authorList>
            <person name="Lian D.C."/>
            <person name="Zhao X.W."/>
            <person name="Wei L."/>
        </authorList>
    </citation>
    <scope>NUCLEOTIDE SEQUENCE [LARGE SCALE GENOMIC DNA]</scope>
    <source>
        <tissue evidence="4">Nenye</tissue>
    </source>
</reference>
<evidence type="ECO:0000256" key="2">
    <source>
        <dbReference type="SAM" id="Coils"/>
    </source>
</evidence>
<dbReference type="PANTHER" id="PTHR23172">
    <property type="entry name" value="AUXILIN/CYCLIN G-ASSOCIATED KINASE-RELATED"/>
    <property type="match status" value="1"/>
</dbReference>
<evidence type="ECO:0008006" key="6">
    <source>
        <dbReference type="Google" id="ProtNLM"/>
    </source>
</evidence>
<proteinExistence type="predicted"/>
<evidence type="ECO:0000313" key="5">
    <source>
        <dbReference type="Proteomes" id="UP001630127"/>
    </source>
</evidence>
<feature type="coiled-coil region" evidence="2">
    <location>
        <begin position="972"/>
        <end position="1017"/>
    </location>
</feature>
<feature type="region of interest" description="Disordered" evidence="3">
    <location>
        <begin position="172"/>
        <end position="195"/>
    </location>
</feature>
<evidence type="ECO:0000256" key="3">
    <source>
        <dbReference type="SAM" id="MobiDB-lite"/>
    </source>
</evidence>
<evidence type="ECO:0000256" key="1">
    <source>
        <dbReference type="ARBA" id="ARBA00023054"/>
    </source>
</evidence>
<feature type="region of interest" description="Disordered" evidence="3">
    <location>
        <begin position="603"/>
        <end position="692"/>
    </location>
</feature>
<keyword evidence="1 2" id="KW-0175">Coiled coil</keyword>
<dbReference type="Gene3D" id="1.10.287.110">
    <property type="entry name" value="DnaJ domain"/>
    <property type="match status" value="1"/>
</dbReference>
<dbReference type="PANTHER" id="PTHR23172:SF87">
    <property type="entry name" value="CHAPERONE DNAJ-DOMAIN SUPERFAMILY PROTEIN"/>
    <property type="match status" value="1"/>
</dbReference>
<sequence length="1319" mass="149815">MALERLLTFTVTSLSTTAFSAVRRSSACILWHLVSKTKGRFEYSEVFGSFNGLDFTVSFADLVRKSNGGDYPSDDAWTSAQSESLSDESDPSVCSERSQSLVNADPCNAVSGIRQFDISYPKVNQRRHRKISNVVTHIAQLRAIPGHAYVIDEIHASQKGEASKLQANSDLKSNMDFGGRTTNEKQFKKKSTSLPKKYDVGTSESDFHHLEKCGGPVFSQNQPFVTVNKINLRTKPSRLPPPSRPPPVFAADKLNSKLKACKSYTFEQIEGDSLPSFCDVEIDGKSSMMASSTVRDTMEKAQANIRSAKVSMEKKEFFQSSLELHSQIDIDIVEETMSKTFDSSKDDTVQGKCAKQGSTIKPCAEERNKIKMNQEISDLVEREGNIDLTEKPTKRRYSKQSSSSFPIPHKSEGTFAWRQATEYFEVVEADVPFKAVEHHKDENMLLQIGSDEFRNWVATEAIEQLEDVKEFKVAKEEFKDVKLEVVAETFGHRMRSETTRGSSCQTESEKEAQVGVNNCILEMSKKKLKMGNQHEYNRKLENVGYKNVENQTKADFHVAEIQAKSNLRCINTDKMLMGAHARKANDRKSRENFEMDNCHARLEKTAQQEGNEKGGTKQDEKKEQEEYHESQNDKRKQKEVCDRNEHQNLQKEVMESEYNEKRLKGPIEHEKNENDFDVSSEKEENKRGQELEKDKRRLREAYNLVDNVENFEVTLSQNHEERRSDACEPGKGEVRLEKVGKLEHNKNGSATISVEDVKDISKVTDASHRGMCVSGEAGKHEELCGRTKDAEQIMRNDKDKTVNLDPATHLPMERENMKAYGGEDSELGIHPRASNLLVEKSYQSFGKNQNELQHEKHEKGTVNFNSSPHLQECWIDFNGSGINIGNSSVQDKEVSQWACNPETTKVDTHEQGQRFKTINGVQITSKKEILKNKVKPCQPCMVWAENGQLIGAALSAVLEDRENAFNAGKKCSQNAETKEKNLSETLAQVECRIEERLQKERELEKEYLRKMEGEREREKDRMAVDKAFLEGRDRSHAEARGRAERAAVERATAEVQQRVMAEAREKLEKASLEDRERSLTDKASVEVRLRAERAAVERATLEARQRAFEKAMADKTSFEARERVERFVSNNYSASCRTVEMRQISSFSDLLDLQSQSAGTSNALRYSYSTVHAGLEGESPQRCKARLERYRRTAERAAKALAEKNMRDLLVQREPAERNRLAEALDAEVKRWSSGKVGNLRALLSTLQYILGPDNGWQPIPLTEVITTAAVKKAYRKATLCVHPDKLQQRGASIQQKYICEKVFDFLKDAWSIFNSEEW</sequence>